<sequence length="31" mass="3480">MPITWFNVRAAGNEPGFTVKVIYDRTLAGVR</sequence>
<dbReference type="AlphaFoldDB" id="A0A1G7THP4"/>
<gene>
    <name evidence="1" type="ORF">SAMN05421505_103275</name>
</gene>
<reference evidence="1 2" key="1">
    <citation type="submission" date="2016-10" db="EMBL/GenBank/DDBJ databases">
        <authorList>
            <person name="de Groot N.N."/>
        </authorList>
    </citation>
    <scope>NUCLEOTIDE SEQUENCE [LARGE SCALE GENOMIC DNA]</scope>
    <source>
        <strain evidence="1 2">CPCC 201354</strain>
    </source>
</reference>
<dbReference type="EMBL" id="FNCN01000003">
    <property type="protein sequence ID" value="SDG34544.1"/>
    <property type="molecule type" value="Genomic_DNA"/>
</dbReference>
<name>A0A1G7THP4_9ACTN</name>
<evidence type="ECO:0000313" key="2">
    <source>
        <dbReference type="Proteomes" id="UP000198923"/>
    </source>
</evidence>
<keyword evidence="2" id="KW-1185">Reference proteome</keyword>
<proteinExistence type="predicted"/>
<dbReference type="Proteomes" id="UP000198923">
    <property type="component" value="Unassembled WGS sequence"/>
</dbReference>
<dbReference type="STRING" id="504805.SAMN05421505_103275"/>
<evidence type="ECO:0000313" key="1">
    <source>
        <dbReference type="EMBL" id="SDG34544.1"/>
    </source>
</evidence>
<protein>
    <submittedName>
        <fullName evidence="1">Uncharacterized protein</fullName>
    </submittedName>
</protein>
<organism evidence="1 2">
    <name type="scientific">Sinosporangium album</name>
    <dbReference type="NCBI Taxonomy" id="504805"/>
    <lineage>
        <taxon>Bacteria</taxon>
        <taxon>Bacillati</taxon>
        <taxon>Actinomycetota</taxon>
        <taxon>Actinomycetes</taxon>
        <taxon>Streptosporangiales</taxon>
        <taxon>Streptosporangiaceae</taxon>
        <taxon>Sinosporangium</taxon>
    </lineage>
</organism>
<accession>A0A1G7THP4</accession>